<accession>A0A6J5YJK2</accession>
<keyword evidence="2" id="KW-0472">Membrane</keyword>
<dbReference type="SUPFAM" id="SSF89796">
    <property type="entry name" value="CoA-transferase family III (CaiB/BaiF)"/>
    <property type="match status" value="1"/>
</dbReference>
<dbReference type="EMBL" id="CAFBNC010000217">
    <property type="protein sequence ID" value="CAB4960021.1"/>
    <property type="molecule type" value="Genomic_DNA"/>
</dbReference>
<dbReference type="PANTHER" id="PTHR48207">
    <property type="entry name" value="SUCCINATE--HYDROXYMETHYLGLUTARATE COA-TRANSFERASE"/>
    <property type="match status" value="1"/>
</dbReference>
<keyword evidence="1" id="KW-0808">Transferase</keyword>
<dbReference type="GO" id="GO:0008410">
    <property type="term" value="F:CoA-transferase activity"/>
    <property type="evidence" value="ECO:0007669"/>
    <property type="project" value="TreeGrafter"/>
</dbReference>
<protein>
    <submittedName>
        <fullName evidence="3">Unannotated protein</fullName>
    </submittedName>
</protein>
<organism evidence="3">
    <name type="scientific">freshwater metagenome</name>
    <dbReference type="NCBI Taxonomy" id="449393"/>
    <lineage>
        <taxon>unclassified sequences</taxon>
        <taxon>metagenomes</taxon>
        <taxon>ecological metagenomes</taxon>
    </lineage>
</organism>
<evidence type="ECO:0000313" key="3">
    <source>
        <dbReference type="EMBL" id="CAB4324727.1"/>
    </source>
</evidence>
<evidence type="ECO:0000256" key="2">
    <source>
        <dbReference type="SAM" id="Phobius"/>
    </source>
</evidence>
<dbReference type="InterPro" id="IPR003673">
    <property type="entry name" value="CoA-Trfase_fam_III"/>
</dbReference>
<dbReference type="InterPro" id="IPR023606">
    <property type="entry name" value="CoA-Trfase_III_dom_1_sf"/>
</dbReference>
<dbReference type="Gene3D" id="3.40.50.10540">
    <property type="entry name" value="Crotonobetainyl-coa:carnitine coa-transferase, domain 1"/>
    <property type="match status" value="2"/>
</dbReference>
<dbReference type="InterPro" id="IPR050483">
    <property type="entry name" value="CoA-transferase_III_domain"/>
</dbReference>
<dbReference type="AlphaFoldDB" id="A0A6J5YJK2"/>
<sequence>MSGIYDYKLEPGRPPMVSPVGALGDIGTALFGTIGVLAALRHRDRTGQGQYIDVAMFDAMVSMTDLVTNFWSLGLRPEPGQGLAMILDGFEAANGWFIIQIGREHEFERLANLIGHPEWLTDERLSTRAGWRAHIDDLLRPGVKEWASAMTNVDACRALAEAGVAAGPCLTAQQVIDDPHVAARNMLVEIPNPQGGDPVLTPGNPIKMSKVSEGPDRRMPWLGEDTDDVLRAELALDDATIAELRASGVIA</sequence>
<evidence type="ECO:0000256" key="1">
    <source>
        <dbReference type="ARBA" id="ARBA00022679"/>
    </source>
</evidence>
<evidence type="ECO:0000313" key="4">
    <source>
        <dbReference type="EMBL" id="CAB4960021.1"/>
    </source>
</evidence>
<dbReference type="Pfam" id="PF02515">
    <property type="entry name" value="CoA_transf_3"/>
    <property type="match status" value="1"/>
</dbReference>
<gene>
    <name evidence="3" type="ORF">UFOPK1392_02503</name>
    <name evidence="4" type="ORF">UFOPK3733_02393</name>
</gene>
<dbReference type="EMBL" id="CAEMXZ010000204">
    <property type="protein sequence ID" value="CAB4324727.1"/>
    <property type="molecule type" value="Genomic_DNA"/>
</dbReference>
<dbReference type="PANTHER" id="PTHR48207:SF3">
    <property type="entry name" value="SUCCINATE--HYDROXYMETHYLGLUTARATE COA-TRANSFERASE"/>
    <property type="match status" value="1"/>
</dbReference>
<feature type="transmembrane region" description="Helical" evidence="2">
    <location>
        <begin position="20"/>
        <end position="40"/>
    </location>
</feature>
<proteinExistence type="predicted"/>
<keyword evidence="2" id="KW-0812">Transmembrane</keyword>
<reference evidence="3" key="1">
    <citation type="submission" date="2020-05" db="EMBL/GenBank/DDBJ databases">
        <authorList>
            <person name="Chiriac C."/>
            <person name="Salcher M."/>
            <person name="Ghai R."/>
            <person name="Kavagutti S V."/>
        </authorList>
    </citation>
    <scope>NUCLEOTIDE SEQUENCE</scope>
</reference>
<keyword evidence="2" id="KW-1133">Transmembrane helix</keyword>
<name>A0A6J5YJK2_9ZZZZ</name>